<dbReference type="AlphaFoldDB" id="F0SKY0"/>
<keyword evidence="1" id="KW-0812">Transmembrane</keyword>
<organism evidence="2 3">
    <name type="scientific">Rubinisphaera brasiliensis (strain ATCC 49424 / DSM 5305 / JCM 21570 / IAM 15109 / NBRC 103401 / IFAM 1448)</name>
    <name type="common">Planctomyces brasiliensis</name>
    <dbReference type="NCBI Taxonomy" id="756272"/>
    <lineage>
        <taxon>Bacteria</taxon>
        <taxon>Pseudomonadati</taxon>
        <taxon>Planctomycetota</taxon>
        <taxon>Planctomycetia</taxon>
        <taxon>Planctomycetales</taxon>
        <taxon>Planctomycetaceae</taxon>
        <taxon>Rubinisphaera</taxon>
    </lineage>
</organism>
<keyword evidence="3" id="KW-1185">Reference proteome</keyword>
<dbReference type="Proteomes" id="UP000006860">
    <property type="component" value="Chromosome"/>
</dbReference>
<dbReference type="HOGENOM" id="CLU_1915550_0_0_0"/>
<dbReference type="KEGG" id="pbs:Plabr_2231"/>
<keyword evidence="1" id="KW-0472">Membrane</keyword>
<name>F0SKY0_RUBBR</name>
<dbReference type="EMBL" id="CP002546">
    <property type="protein sequence ID" value="ADY59833.1"/>
    <property type="molecule type" value="Genomic_DNA"/>
</dbReference>
<sequence length="132" mass="15443">MYNKLPNGGIERQIRSFLKEKGYGRSRYDLREVDLVAVERPGWRQIFRFELDLRPPHSDPVHKIGIAFDDHRSHCEIQLLDSESDYRRVFGEWSEGMIVKRFSTNEYYPIRSLLGLCAIIAAVLALLLTFDL</sequence>
<evidence type="ECO:0000313" key="3">
    <source>
        <dbReference type="Proteomes" id="UP000006860"/>
    </source>
</evidence>
<accession>F0SKY0</accession>
<keyword evidence="1" id="KW-1133">Transmembrane helix</keyword>
<evidence type="ECO:0000313" key="2">
    <source>
        <dbReference type="EMBL" id="ADY59833.1"/>
    </source>
</evidence>
<feature type="transmembrane region" description="Helical" evidence="1">
    <location>
        <begin position="110"/>
        <end position="130"/>
    </location>
</feature>
<dbReference type="RefSeq" id="WP_013628557.1">
    <property type="nucleotide sequence ID" value="NC_015174.1"/>
</dbReference>
<protein>
    <submittedName>
        <fullName evidence="2">Uncharacterized protein</fullName>
    </submittedName>
</protein>
<gene>
    <name evidence="2" type="ordered locus">Plabr_2231</name>
</gene>
<dbReference type="OrthoDB" id="274356at2"/>
<reference evidence="3" key="1">
    <citation type="submission" date="2011-02" db="EMBL/GenBank/DDBJ databases">
        <title>The complete genome of Planctomyces brasiliensis DSM 5305.</title>
        <authorList>
            <person name="Lucas S."/>
            <person name="Copeland A."/>
            <person name="Lapidus A."/>
            <person name="Bruce D."/>
            <person name="Goodwin L."/>
            <person name="Pitluck S."/>
            <person name="Kyrpides N."/>
            <person name="Mavromatis K."/>
            <person name="Pagani I."/>
            <person name="Ivanova N."/>
            <person name="Ovchinnikova G."/>
            <person name="Lu M."/>
            <person name="Detter J.C."/>
            <person name="Han C."/>
            <person name="Land M."/>
            <person name="Hauser L."/>
            <person name="Markowitz V."/>
            <person name="Cheng J.-F."/>
            <person name="Hugenholtz P."/>
            <person name="Woyke T."/>
            <person name="Wu D."/>
            <person name="Tindall B."/>
            <person name="Pomrenke H.G."/>
            <person name="Brambilla E."/>
            <person name="Klenk H.-P."/>
            <person name="Eisen J.A."/>
        </authorList>
    </citation>
    <scope>NUCLEOTIDE SEQUENCE [LARGE SCALE GENOMIC DNA]</scope>
    <source>
        <strain evidence="3">ATCC 49424 / DSM 5305 / JCM 21570 / NBRC 103401 / IFAM 1448</strain>
    </source>
</reference>
<proteinExistence type="predicted"/>
<evidence type="ECO:0000256" key="1">
    <source>
        <dbReference type="SAM" id="Phobius"/>
    </source>
</evidence>